<feature type="signal peptide" evidence="12">
    <location>
        <begin position="1"/>
        <end position="19"/>
    </location>
</feature>
<dbReference type="GO" id="GO:0006457">
    <property type="term" value="P:protein folding"/>
    <property type="evidence" value="ECO:0007669"/>
    <property type="project" value="InterPro"/>
</dbReference>
<dbReference type="EMBL" id="ABYI02000022">
    <property type="protein sequence ID" value="EEG73936.1"/>
    <property type="molecule type" value="Genomic_DNA"/>
</dbReference>
<evidence type="ECO:0000256" key="12">
    <source>
        <dbReference type="SAM" id="SignalP"/>
    </source>
</evidence>
<evidence type="ECO:0000256" key="7">
    <source>
        <dbReference type="ARBA" id="ARBA00023235"/>
    </source>
</evidence>
<keyword evidence="15" id="KW-1185">Reference proteome</keyword>
<dbReference type="HOGENOM" id="CLU_033058_1_0_9"/>
<keyword evidence="5 10" id="KW-0697">Rotamase</keyword>
<dbReference type="InterPro" id="IPR027304">
    <property type="entry name" value="Trigger_fact/SurA_dom_sf"/>
</dbReference>
<comment type="caution">
    <text evidence="14">The sequence shown here is derived from an EMBL/GenBank/DDBJ whole genome shotgun (WGS) entry which is preliminary data.</text>
</comment>
<dbReference type="Pfam" id="PF00254">
    <property type="entry name" value="FKBP_C"/>
    <property type="match status" value="1"/>
</dbReference>
<evidence type="ECO:0000256" key="4">
    <source>
        <dbReference type="ARBA" id="ARBA00022618"/>
    </source>
</evidence>
<dbReference type="PROSITE" id="PS51257">
    <property type="entry name" value="PROKAR_LIPOPROTEIN"/>
    <property type="match status" value="1"/>
</dbReference>
<dbReference type="GO" id="GO:0005737">
    <property type="term" value="C:cytoplasm"/>
    <property type="evidence" value="ECO:0007669"/>
    <property type="project" value="UniProtKB-SubCell"/>
</dbReference>
<reference evidence="14" key="2">
    <citation type="submission" date="2013-06" db="EMBL/GenBank/DDBJ databases">
        <title>Draft genome sequence of Clostridium hylemonae (DSM 15053).</title>
        <authorList>
            <person name="Sudarsanam P."/>
            <person name="Ley R."/>
            <person name="Guruge J."/>
            <person name="Turnbaugh P.J."/>
            <person name="Mahowald M."/>
            <person name="Liep D."/>
            <person name="Gordon J."/>
        </authorList>
    </citation>
    <scope>NUCLEOTIDE SEQUENCE</scope>
    <source>
        <strain evidence="14">DSM 15053</strain>
    </source>
</reference>
<reference evidence="14" key="1">
    <citation type="submission" date="2009-02" db="EMBL/GenBank/DDBJ databases">
        <authorList>
            <person name="Fulton L."/>
            <person name="Clifton S."/>
            <person name="Fulton B."/>
            <person name="Xu J."/>
            <person name="Minx P."/>
            <person name="Pepin K.H."/>
            <person name="Johnson M."/>
            <person name="Bhonagiri V."/>
            <person name="Nash W.E."/>
            <person name="Mardis E.R."/>
            <person name="Wilson R.K."/>
        </authorList>
    </citation>
    <scope>NUCLEOTIDE SEQUENCE [LARGE SCALE GENOMIC DNA]</scope>
    <source>
        <strain evidence="14">DSM 15053</strain>
    </source>
</reference>
<dbReference type="GO" id="GO:0015031">
    <property type="term" value="P:protein transport"/>
    <property type="evidence" value="ECO:0007669"/>
    <property type="project" value="InterPro"/>
</dbReference>
<keyword evidence="11" id="KW-0175">Coiled coil</keyword>
<dbReference type="eggNOG" id="COG0544">
    <property type="taxonomic scope" value="Bacteria"/>
</dbReference>
<dbReference type="GO" id="GO:0051301">
    <property type="term" value="P:cell division"/>
    <property type="evidence" value="ECO:0007669"/>
    <property type="project" value="UniProtKB-KW"/>
</dbReference>
<dbReference type="NCBIfam" id="TIGR00115">
    <property type="entry name" value="tig"/>
    <property type="match status" value="1"/>
</dbReference>
<feature type="domain" description="PPIase FKBP-type" evidence="13">
    <location>
        <begin position="80"/>
        <end position="168"/>
    </location>
</feature>
<keyword evidence="7 10" id="KW-0413">Isomerase</keyword>
<dbReference type="InterPro" id="IPR005215">
    <property type="entry name" value="Trig_fac"/>
</dbReference>
<dbReference type="SUPFAM" id="SSF109998">
    <property type="entry name" value="Triger factor/SurA peptide-binding domain-like"/>
    <property type="match status" value="1"/>
</dbReference>
<dbReference type="Gene3D" id="1.10.3120.10">
    <property type="entry name" value="Trigger factor, C-terminal domain"/>
    <property type="match status" value="1"/>
</dbReference>
<dbReference type="RefSeq" id="WP_006443289.1">
    <property type="nucleotide sequence ID" value="NZ_CP036524.1"/>
</dbReference>
<dbReference type="FunFam" id="3.10.50.40:FF:000001">
    <property type="entry name" value="Trigger factor"/>
    <property type="match status" value="1"/>
</dbReference>
<keyword evidence="6" id="KW-0143">Chaperone</keyword>
<evidence type="ECO:0000259" key="13">
    <source>
        <dbReference type="PROSITE" id="PS50059"/>
    </source>
</evidence>
<evidence type="ECO:0000313" key="15">
    <source>
        <dbReference type="Proteomes" id="UP000004893"/>
    </source>
</evidence>
<gene>
    <name evidence="14" type="primary">tig</name>
    <name evidence="14" type="ORF">CLOHYLEM_05941</name>
</gene>
<keyword evidence="12" id="KW-0732">Signal</keyword>
<dbReference type="EC" id="5.2.1.8" evidence="10"/>
<sequence>MRKRMLVCAVLLGTAAALAGCGSGQISNDYITVSKYKGVEVPKVEGIPDITDESVDNNIETVREGFAEIKDVTDRAIQEGDVVIIDYAASADGQPIQNGSGSDYELTVGSGSFYEGFDDNLIGHNAGDTLNIEHTFADDFNNKTLAGKKASIDVTVKAVREKELPELTDEFVRTISQKSDTVEEYRKEVRKLLEENNKEYIQSELMDSAWKQVLENTEVKKYPKDRLKEEEQSFYDHYEDGADMYEMDFPEFLSKIDMTEAEFKEKAEEAARSNVKEDLTVELIADKEHIKLDDKAYKKAKKELAEEMGYEDVKAMEKEAPEESVRRYILREKVKEWVADNCIQAAPEK</sequence>
<dbReference type="STRING" id="553973.CLOHYLEM_05941"/>
<dbReference type="AlphaFoldDB" id="C0C1C2"/>
<dbReference type="Gene3D" id="3.10.50.40">
    <property type="match status" value="1"/>
</dbReference>
<dbReference type="InterPro" id="IPR001179">
    <property type="entry name" value="PPIase_FKBP_dom"/>
</dbReference>
<dbReference type="InterPro" id="IPR046357">
    <property type="entry name" value="PPIase_dom_sf"/>
</dbReference>
<accession>C0C1C2</accession>
<feature type="coiled-coil region" evidence="11">
    <location>
        <begin position="175"/>
        <end position="202"/>
    </location>
</feature>
<evidence type="ECO:0000256" key="2">
    <source>
        <dbReference type="ARBA" id="ARBA00004496"/>
    </source>
</evidence>
<dbReference type="InterPro" id="IPR037041">
    <property type="entry name" value="Trigger_fac_C_sf"/>
</dbReference>
<comment type="similarity">
    <text evidence="3">Belongs to the FKBP-type PPIase family. Tig subfamily.</text>
</comment>
<evidence type="ECO:0000313" key="14">
    <source>
        <dbReference type="EMBL" id="EEG73936.1"/>
    </source>
</evidence>
<evidence type="ECO:0000256" key="6">
    <source>
        <dbReference type="ARBA" id="ARBA00023186"/>
    </source>
</evidence>
<evidence type="ECO:0000256" key="5">
    <source>
        <dbReference type="ARBA" id="ARBA00023110"/>
    </source>
</evidence>
<dbReference type="GO" id="GO:0003755">
    <property type="term" value="F:peptidyl-prolyl cis-trans isomerase activity"/>
    <property type="evidence" value="ECO:0007669"/>
    <property type="project" value="UniProtKB-KW"/>
</dbReference>
<dbReference type="Pfam" id="PF05698">
    <property type="entry name" value="Trigger_C"/>
    <property type="match status" value="1"/>
</dbReference>
<evidence type="ECO:0000256" key="1">
    <source>
        <dbReference type="ARBA" id="ARBA00000971"/>
    </source>
</evidence>
<dbReference type="InterPro" id="IPR008880">
    <property type="entry name" value="Trigger_fac_C"/>
</dbReference>
<dbReference type="PROSITE" id="PS50059">
    <property type="entry name" value="FKBP_PPIASE"/>
    <property type="match status" value="1"/>
</dbReference>
<evidence type="ECO:0000256" key="9">
    <source>
        <dbReference type="ARBA" id="ARBA00024849"/>
    </source>
</evidence>
<evidence type="ECO:0000256" key="11">
    <source>
        <dbReference type="SAM" id="Coils"/>
    </source>
</evidence>
<organism evidence="14 15">
    <name type="scientific">[Clostridium] hylemonae DSM 15053</name>
    <dbReference type="NCBI Taxonomy" id="553973"/>
    <lineage>
        <taxon>Bacteria</taxon>
        <taxon>Bacillati</taxon>
        <taxon>Bacillota</taxon>
        <taxon>Clostridia</taxon>
        <taxon>Lachnospirales</taxon>
        <taxon>Lachnospiraceae</taxon>
    </lineage>
</organism>
<dbReference type="Proteomes" id="UP000004893">
    <property type="component" value="Unassembled WGS sequence"/>
</dbReference>
<proteinExistence type="inferred from homology"/>
<protein>
    <recommendedName>
        <fullName evidence="10">peptidylprolyl isomerase</fullName>
        <ecNumber evidence="10">5.2.1.8</ecNumber>
    </recommendedName>
</protein>
<evidence type="ECO:0000256" key="3">
    <source>
        <dbReference type="ARBA" id="ARBA00005464"/>
    </source>
</evidence>
<evidence type="ECO:0000256" key="8">
    <source>
        <dbReference type="ARBA" id="ARBA00023306"/>
    </source>
</evidence>
<keyword evidence="8" id="KW-0131">Cell cycle</keyword>
<comment type="function">
    <text evidence="9">Involved in protein export. Acts as a chaperone by maintaining the newly synthesized protein in an open conformation. Functions as a peptidyl-prolyl cis-trans isomerase.</text>
</comment>
<comment type="subcellular location">
    <subcellularLocation>
        <location evidence="2">Cytoplasm</location>
    </subcellularLocation>
</comment>
<evidence type="ECO:0000256" key="10">
    <source>
        <dbReference type="PROSITE-ProRule" id="PRU00277"/>
    </source>
</evidence>
<keyword evidence="4" id="KW-0132">Cell division</keyword>
<comment type="catalytic activity">
    <reaction evidence="1 10">
        <text>[protein]-peptidylproline (omega=180) = [protein]-peptidylproline (omega=0)</text>
        <dbReference type="Rhea" id="RHEA:16237"/>
        <dbReference type="Rhea" id="RHEA-COMP:10747"/>
        <dbReference type="Rhea" id="RHEA-COMP:10748"/>
        <dbReference type="ChEBI" id="CHEBI:83833"/>
        <dbReference type="ChEBI" id="CHEBI:83834"/>
        <dbReference type="EC" id="5.2.1.8"/>
    </reaction>
</comment>
<name>C0C1C2_9FIRM</name>
<feature type="chain" id="PRO_5039469700" description="peptidylprolyl isomerase" evidence="12">
    <location>
        <begin position="20"/>
        <end position="349"/>
    </location>
</feature>
<dbReference type="SUPFAM" id="SSF54534">
    <property type="entry name" value="FKBP-like"/>
    <property type="match status" value="1"/>
</dbReference>
<dbReference type="OrthoDB" id="9767721at2"/>